<feature type="domain" description="DUF4179" evidence="3">
    <location>
        <begin position="41"/>
        <end position="121"/>
    </location>
</feature>
<evidence type="ECO:0000259" key="2">
    <source>
        <dbReference type="Pfam" id="PF11738"/>
    </source>
</evidence>
<feature type="domain" description="DUF3298" evidence="2">
    <location>
        <begin position="193"/>
        <end position="279"/>
    </location>
</feature>
<evidence type="ECO:0000256" key="1">
    <source>
        <dbReference type="SAM" id="Phobius"/>
    </source>
</evidence>
<dbReference type="Proteomes" id="UP000233440">
    <property type="component" value="Unassembled WGS sequence"/>
</dbReference>
<dbReference type="Gene3D" id="3.30.565.40">
    <property type="entry name" value="Fervidobacterium nodosum Rt17-B1 like"/>
    <property type="match status" value="1"/>
</dbReference>
<dbReference type="Pfam" id="PF13786">
    <property type="entry name" value="DUF4179"/>
    <property type="match status" value="1"/>
</dbReference>
<dbReference type="InterPro" id="IPR037126">
    <property type="entry name" value="PdaC/RsiV-like_sf"/>
</dbReference>
<dbReference type="AlphaFoldDB" id="A0A2N3LHY1"/>
<keyword evidence="5" id="KW-1185">Reference proteome</keyword>
<evidence type="ECO:0000259" key="3">
    <source>
        <dbReference type="Pfam" id="PF13786"/>
    </source>
</evidence>
<dbReference type="Gene3D" id="3.90.640.20">
    <property type="entry name" value="Heat-shock cognate protein, ATPase"/>
    <property type="match status" value="1"/>
</dbReference>
<evidence type="ECO:0000313" key="5">
    <source>
        <dbReference type="Proteomes" id="UP000233440"/>
    </source>
</evidence>
<keyword evidence="1" id="KW-1133">Transmembrane helix</keyword>
<protein>
    <submittedName>
        <fullName evidence="4">Anti-sigma factor</fullName>
    </submittedName>
</protein>
<dbReference type="Pfam" id="PF11738">
    <property type="entry name" value="DUF3298"/>
    <property type="match status" value="1"/>
</dbReference>
<reference evidence="4 5" key="1">
    <citation type="submission" date="2017-11" db="EMBL/GenBank/DDBJ databases">
        <title>Bacillus camelliae sp. nov., isolated from pu'er tea.</title>
        <authorList>
            <person name="Niu L."/>
        </authorList>
    </citation>
    <scope>NUCLEOTIDE SEQUENCE [LARGE SCALE GENOMIC DNA]</scope>
    <source>
        <strain evidence="4 5">7578-1</strain>
    </source>
</reference>
<dbReference type="InterPro" id="IPR021729">
    <property type="entry name" value="DUF3298"/>
</dbReference>
<keyword evidence="1" id="KW-0812">Transmembrane</keyword>
<name>A0A2N3LHY1_9BACI</name>
<dbReference type="InterPro" id="IPR025436">
    <property type="entry name" value="DUF4179"/>
</dbReference>
<comment type="caution">
    <text evidence="4">The sequence shown here is derived from an EMBL/GenBank/DDBJ whole genome shotgun (WGS) entry which is preliminary data.</text>
</comment>
<keyword evidence="1" id="KW-0472">Membrane</keyword>
<gene>
    <name evidence="4" type="ORF">CWO92_15555</name>
</gene>
<organism evidence="4 5">
    <name type="scientific">Heyndrickxia camelliae</name>
    <dbReference type="NCBI Taxonomy" id="1707093"/>
    <lineage>
        <taxon>Bacteria</taxon>
        <taxon>Bacillati</taxon>
        <taxon>Bacillota</taxon>
        <taxon>Bacilli</taxon>
        <taxon>Bacillales</taxon>
        <taxon>Bacillaceae</taxon>
        <taxon>Heyndrickxia</taxon>
    </lineage>
</organism>
<accession>A0A2N3LHY1</accession>
<evidence type="ECO:0000313" key="4">
    <source>
        <dbReference type="EMBL" id="PKR84216.1"/>
    </source>
</evidence>
<sequence length="293" mass="33728">MDKKLEQLRNEYKNIPIPAELDDVVNNALIQSRRPRRIYPWILGAVAAAAIFIVSLNTSPTFAKTLSDIPVIRNVVKVFTFKEFNVDDKNYNANLKTPGIKNLENKGLENSLNQKYIDENRKLYKDFTQEMNEMKKQGNGHMSVDSGYEVKTDNDQILSIERYVTKIQASSDTTLKFDTIDKKKQILLTLPILFKNDQYIDVISKNIQEQMLQQMKEDPSKIYWISGAGDLDISQEEMFKKISANQNFYINKDHKLVIAFNQFDVAPGYMGTVEFVIPTKVISNILVGHEYIQ</sequence>
<dbReference type="OrthoDB" id="4990at2"/>
<proteinExistence type="predicted"/>
<dbReference type="EMBL" id="PIQO01000012">
    <property type="protein sequence ID" value="PKR84216.1"/>
    <property type="molecule type" value="Genomic_DNA"/>
</dbReference>
<dbReference type="RefSeq" id="WP_101355133.1">
    <property type="nucleotide sequence ID" value="NZ_PIQO01000012.1"/>
</dbReference>
<feature type="transmembrane region" description="Helical" evidence="1">
    <location>
        <begin position="38"/>
        <end position="56"/>
    </location>
</feature>